<dbReference type="AlphaFoldDB" id="A0A6A3P5H9"/>
<keyword evidence="5" id="KW-1185">Reference proteome</keyword>
<proteinExistence type="predicted"/>
<evidence type="ECO:0000313" key="2">
    <source>
        <dbReference type="EMBL" id="KAE9048824.1"/>
    </source>
</evidence>
<organism evidence="2 4">
    <name type="scientific">Phytophthora rubi</name>
    <dbReference type="NCBI Taxonomy" id="129364"/>
    <lineage>
        <taxon>Eukaryota</taxon>
        <taxon>Sar</taxon>
        <taxon>Stramenopiles</taxon>
        <taxon>Oomycota</taxon>
        <taxon>Peronosporomycetes</taxon>
        <taxon>Peronosporales</taxon>
        <taxon>Peronosporaceae</taxon>
        <taxon>Phytophthora</taxon>
    </lineage>
</organism>
<accession>A0A6A3P5H9</accession>
<gene>
    <name evidence="2" type="ORF">PR001_g3687</name>
    <name evidence="1" type="ORF">PR002_g4265</name>
    <name evidence="3" type="ORF">PR003_g4286</name>
</gene>
<dbReference type="EMBL" id="QXFV01000141">
    <property type="protein sequence ID" value="KAE9048824.1"/>
    <property type="molecule type" value="Genomic_DNA"/>
</dbReference>
<evidence type="ECO:0000313" key="5">
    <source>
        <dbReference type="Proteomes" id="UP000434957"/>
    </source>
</evidence>
<evidence type="ECO:0000313" key="6">
    <source>
        <dbReference type="Proteomes" id="UP000435112"/>
    </source>
</evidence>
<protein>
    <submittedName>
        <fullName evidence="2">Uncharacterized protein</fullName>
    </submittedName>
</protein>
<evidence type="ECO:0000313" key="3">
    <source>
        <dbReference type="EMBL" id="KAE9352622.1"/>
    </source>
</evidence>
<dbReference type="Proteomes" id="UP000429607">
    <property type="component" value="Unassembled WGS sequence"/>
</dbReference>
<name>A0A6A3P5H9_9STRA</name>
<sequence length="51" mass="5819">MWSRNTPCTLFTLLIFATSCVGVYKFIPRTARRVHATTRSAMLRECPGSRN</sequence>
<dbReference type="Proteomes" id="UP000435112">
    <property type="component" value="Unassembled WGS sequence"/>
</dbReference>
<dbReference type="EMBL" id="QXFU01000163">
    <property type="protein sequence ID" value="KAE9041808.1"/>
    <property type="molecule type" value="Genomic_DNA"/>
</dbReference>
<reference evidence="4 6" key="1">
    <citation type="submission" date="2018-09" db="EMBL/GenBank/DDBJ databases">
        <title>Genomic investigation of the strawberry pathogen Phytophthora fragariae indicates pathogenicity is determined by transcriptional variation in three key races.</title>
        <authorList>
            <person name="Adams T.M."/>
            <person name="Armitage A.D."/>
            <person name="Sobczyk M.K."/>
            <person name="Bates H.J."/>
            <person name="Dunwell J.M."/>
            <person name="Nellist C.F."/>
            <person name="Harrison R.J."/>
        </authorList>
    </citation>
    <scope>NUCLEOTIDE SEQUENCE [LARGE SCALE GENOMIC DNA]</scope>
    <source>
        <strain evidence="2 4">SCRP249</strain>
        <strain evidence="1 6">SCRP324</strain>
        <strain evidence="3 5">SCRP333</strain>
    </source>
</reference>
<dbReference type="EMBL" id="QXFT01000160">
    <property type="protein sequence ID" value="KAE9352622.1"/>
    <property type="molecule type" value="Genomic_DNA"/>
</dbReference>
<dbReference type="PROSITE" id="PS51257">
    <property type="entry name" value="PROKAR_LIPOPROTEIN"/>
    <property type="match status" value="1"/>
</dbReference>
<dbReference type="Proteomes" id="UP000434957">
    <property type="component" value="Unassembled WGS sequence"/>
</dbReference>
<comment type="caution">
    <text evidence="2">The sequence shown here is derived from an EMBL/GenBank/DDBJ whole genome shotgun (WGS) entry which is preliminary data.</text>
</comment>
<evidence type="ECO:0000313" key="4">
    <source>
        <dbReference type="Proteomes" id="UP000429607"/>
    </source>
</evidence>
<evidence type="ECO:0000313" key="1">
    <source>
        <dbReference type="EMBL" id="KAE9041808.1"/>
    </source>
</evidence>